<reference evidence="2" key="1">
    <citation type="submission" date="2015-11" db="EMBL/GenBank/DDBJ databases">
        <title>De novo transcriptome assembly of four potential Pierce s Disease insect vectors from Arizona vineyards.</title>
        <authorList>
            <person name="Tassone E.E."/>
        </authorList>
    </citation>
    <scope>NUCLEOTIDE SEQUENCE</scope>
</reference>
<evidence type="ECO:0000259" key="1">
    <source>
        <dbReference type="Pfam" id="PF11977"/>
    </source>
</evidence>
<name>A0A1B6LR90_9HEMI</name>
<protein>
    <recommendedName>
        <fullName evidence="1">RNase NYN domain-containing protein</fullName>
    </recommendedName>
</protein>
<dbReference type="InterPro" id="IPR021869">
    <property type="entry name" value="RNase_Zc3h12_NYN"/>
</dbReference>
<dbReference type="AlphaFoldDB" id="A0A1B6LR90"/>
<dbReference type="FunFam" id="3.40.50.11980:FF:000001">
    <property type="entry name" value="ZC3H12A isoform 1"/>
    <property type="match status" value="1"/>
</dbReference>
<dbReference type="GO" id="GO:0036464">
    <property type="term" value="C:cytoplasmic ribonucleoprotein granule"/>
    <property type="evidence" value="ECO:0007669"/>
    <property type="project" value="TreeGrafter"/>
</dbReference>
<dbReference type="GO" id="GO:0003729">
    <property type="term" value="F:mRNA binding"/>
    <property type="evidence" value="ECO:0007669"/>
    <property type="project" value="TreeGrafter"/>
</dbReference>
<sequence>MDVSKTSTGQVEKSSSHLKIVPTGLFLSWKKSSLLIDVVKEMLKNRYNTVPTKGPWLCNDTCQIYLQAFNSSPACFAQSQELLEKYLHLIEESQPGTVIKKQTAEVVDLANDDDEISYVVLDETVVDNVTLSTDLHQTADESVTIIDLDDSVGVGTSKLKGFNVSSDCDIENTKAAKEDTVGEIIIIDPVKENRSPSQNFPQRVAAVGTSQESEPKRKRYMEPVVEILDDDVIVLDEMPCVPRTDTVTSRVCNNDNVSNTRVTLNGENKRVQLKPTTKPVNEGINLLNVTTPPAVIQIDDNDDDKLPGHSRLQSYIPPMKKSKLVYKRTAHLVDSLTKGSTNNWSETISDTIFNPNPTSAEKRTGLRPIVIDGSNVAITHGEFSLKKLQICINYFEKRGHRQIKAFLPQHRINRDTFEGLNLMERQGTVVFTPSRRVNGKRVTSYDDRFIVQYASEFGGVIVTTDNYRDLLEEDSSWKETIEQRILMFSWVDDVLMFPKDPLGRHGPTLEQFLKFPD</sequence>
<accession>A0A1B6LR90</accession>
<dbReference type="PANTHER" id="PTHR12876:SF35">
    <property type="entry name" value="LD08718P-RELATED"/>
    <property type="match status" value="1"/>
</dbReference>
<organism evidence="2">
    <name type="scientific">Graphocephala atropunctata</name>
    <dbReference type="NCBI Taxonomy" id="36148"/>
    <lineage>
        <taxon>Eukaryota</taxon>
        <taxon>Metazoa</taxon>
        <taxon>Ecdysozoa</taxon>
        <taxon>Arthropoda</taxon>
        <taxon>Hexapoda</taxon>
        <taxon>Insecta</taxon>
        <taxon>Pterygota</taxon>
        <taxon>Neoptera</taxon>
        <taxon>Paraneoptera</taxon>
        <taxon>Hemiptera</taxon>
        <taxon>Auchenorrhyncha</taxon>
        <taxon>Membracoidea</taxon>
        <taxon>Cicadellidae</taxon>
        <taxon>Cicadellinae</taxon>
        <taxon>Cicadellini</taxon>
        <taxon>Graphocephala</taxon>
    </lineage>
</organism>
<feature type="domain" description="RNase NYN" evidence="1">
    <location>
        <begin position="366"/>
        <end position="511"/>
    </location>
</feature>
<dbReference type="Gene3D" id="3.40.50.11980">
    <property type="match status" value="1"/>
</dbReference>
<dbReference type="Pfam" id="PF11977">
    <property type="entry name" value="RNase_Zc3h12a"/>
    <property type="match status" value="1"/>
</dbReference>
<dbReference type="InterPro" id="IPR051101">
    <property type="entry name" value="ZC3H12/N4BP1_RNase_Reg"/>
</dbReference>
<dbReference type="CDD" id="cd18719">
    <property type="entry name" value="PIN_Zc3h12a-N4BP1-like"/>
    <property type="match status" value="1"/>
</dbReference>
<evidence type="ECO:0000313" key="2">
    <source>
        <dbReference type="EMBL" id="JAT26220.1"/>
    </source>
</evidence>
<gene>
    <name evidence="2" type="ORF">g.26826</name>
</gene>
<dbReference type="EMBL" id="GEBQ01013757">
    <property type="protein sequence ID" value="JAT26220.1"/>
    <property type="molecule type" value="Transcribed_RNA"/>
</dbReference>
<proteinExistence type="predicted"/>
<dbReference type="PANTHER" id="PTHR12876">
    <property type="entry name" value="N4BP1-RELATED"/>
    <property type="match status" value="1"/>
</dbReference>
<dbReference type="GO" id="GO:0004521">
    <property type="term" value="F:RNA endonuclease activity"/>
    <property type="evidence" value="ECO:0007669"/>
    <property type="project" value="TreeGrafter"/>
</dbReference>
<dbReference type="GO" id="GO:0005634">
    <property type="term" value="C:nucleus"/>
    <property type="evidence" value="ECO:0007669"/>
    <property type="project" value="TreeGrafter"/>
</dbReference>